<feature type="binding site" evidence="9">
    <location>
        <begin position="263"/>
        <end position="264"/>
    </location>
    <ligand>
        <name>FMN</name>
        <dbReference type="ChEBI" id="CHEBI:58210"/>
    </ligand>
</feature>
<dbReference type="PROSITE" id="PS00912">
    <property type="entry name" value="DHODEHASE_2"/>
    <property type="match status" value="1"/>
</dbReference>
<dbReference type="PANTHER" id="PTHR48109">
    <property type="entry name" value="DIHYDROOROTATE DEHYDROGENASE (QUINONE), MITOCHONDRIAL-RELATED"/>
    <property type="match status" value="1"/>
</dbReference>
<feature type="binding site" evidence="9">
    <location>
        <position position="215"/>
    </location>
    <ligand>
        <name>FMN</name>
        <dbReference type="ChEBI" id="CHEBI:58210"/>
    </ligand>
</feature>
<feature type="binding site" evidence="9">
    <location>
        <position position="129"/>
    </location>
    <ligand>
        <name>substrate</name>
    </ligand>
</feature>
<reference evidence="12 13" key="1">
    <citation type="submission" date="2019-10" db="EMBL/GenBank/DDBJ databases">
        <title>Genome Sequences from Six Type Strain Members of the Archaeal Family Sulfolobaceae: Acidianus ambivalens, Acidianus infernus, Metallosphaera prunae, Stygiolobus azoricus, Sulfolobus metallicus, and Sulfurisphaera ohwakuensis.</title>
        <authorList>
            <person name="Counts J.A."/>
            <person name="Kelly R.M."/>
        </authorList>
    </citation>
    <scope>NUCLEOTIDE SEQUENCE [LARGE SCALE GENOMIC DNA]</scope>
    <source>
        <strain evidence="12 13">FC6</strain>
    </source>
</reference>
<evidence type="ECO:0000256" key="4">
    <source>
        <dbReference type="ARBA" id="ARBA00022490"/>
    </source>
</evidence>
<dbReference type="HAMAP" id="MF_00224">
    <property type="entry name" value="DHO_dh_type1"/>
    <property type="match status" value="1"/>
</dbReference>
<dbReference type="KEGG" id="sazo:D1868_05340"/>
<comment type="subcellular location">
    <subcellularLocation>
        <location evidence="1 9">Cytoplasm</location>
    </subcellularLocation>
</comment>
<dbReference type="OrthoDB" id="36608at2157"/>
<dbReference type="AlphaFoldDB" id="A0A650CNP3"/>
<keyword evidence="5 9" id="KW-0285">Flavoprotein</keyword>
<dbReference type="InterPro" id="IPR023359">
    <property type="entry name" value="Dihydro_DH_chainA_dom2"/>
</dbReference>
<feature type="coiled-coil region" evidence="10">
    <location>
        <begin position="102"/>
        <end position="129"/>
    </location>
</feature>
<evidence type="ECO:0000256" key="10">
    <source>
        <dbReference type="SAM" id="Coils"/>
    </source>
</evidence>
<evidence type="ECO:0000313" key="13">
    <source>
        <dbReference type="Proteomes" id="UP000423396"/>
    </source>
</evidence>
<dbReference type="PANTHER" id="PTHR48109:SF1">
    <property type="entry name" value="DIHYDROOROTATE DEHYDROGENASE (FUMARATE)"/>
    <property type="match status" value="1"/>
</dbReference>
<keyword evidence="13" id="KW-1185">Reference proteome</keyword>
<feature type="binding site" evidence="9">
    <location>
        <begin position="67"/>
        <end position="71"/>
    </location>
    <ligand>
        <name>substrate</name>
    </ligand>
</feature>
<feature type="binding site" evidence="9">
    <location>
        <begin position="42"/>
        <end position="43"/>
    </location>
    <ligand>
        <name>FMN</name>
        <dbReference type="ChEBI" id="CHEBI:58210"/>
    </ligand>
</feature>
<keyword evidence="6 9" id="KW-0288">FMN</keyword>
<protein>
    <recommendedName>
        <fullName evidence="9">Dihydroorotate dehydrogenase</fullName>
        <shortName evidence="9">DHOD</shortName>
        <shortName evidence="9">DHODase</shortName>
        <shortName evidence="9">DHOdehase</shortName>
        <ecNumber evidence="9">1.3.-.-</ecNumber>
    </recommendedName>
</protein>
<comment type="caution">
    <text evidence="9">Lacks conserved residue(s) required for the propagation of feature annotation.</text>
</comment>
<feature type="binding site" evidence="9">
    <location>
        <position position="189"/>
    </location>
    <ligand>
        <name>FMN</name>
        <dbReference type="ChEBI" id="CHEBI:58210"/>
    </ligand>
</feature>
<evidence type="ECO:0000256" key="9">
    <source>
        <dbReference type="HAMAP-Rule" id="MF_00224"/>
    </source>
</evidence>
<evidence type="ECO:0000256" key="3">
    <source>
        <dbReference type="ARBA" id="ARBA00008008"/>
    </source>
</evidence>
<dbReference type="GO" id="GO:0004152">
    <property type="term" value="F:dihydroorotate dehydrogenase activity"/>
    <property type="evidence" value="ECO:0007669"/>
    <property type="project" value="UniProtKB-UniRule"/>
</dbReference>
<sequence length="302" mass="32982">MLKVAGIEFKDPFIISSGIVPLVDKFMNKICEKYLPSAITMKTLTLNALEPHKPPTVIKLRDGCYMNAIGLGNPGIDSLEGFQVKADCNLILSIGGNSVGEIKKVVERFEELRTTNKALREKVKIIELNLSSPNRKGYGESTSKFTLDITKEVSSVTSLPVFVKLGPWDNTVELAGKALEGGAKGITLINTLKGLALDREEFKPILSYGTGGISGKCIHQLAVRVIHDVYKEYNTEIIGMGGVFTWEDALELIAVGARLVGLGTAIIDRGYEVILEIREGFNTYLKEKGLKIEKVIGIGVRK</sequence>
<dbReference type="Gene3D" id="2.30.26.10">
    <property type="entry name" value="Dihydroorotate Dehydrogenase A, chain A, domain 2"/>
    <property type="match status" value="1"/>
</dbReference>
<comment type="function">
    <text evidence="9">Catalyzes the conversion of dihydroorotate to orotate.</text>
</comment>
<feature type="active site" description="Nucleophile" evidence="9">
    <location>
        <position position="132"/>
    </location>
</feature>
<evidence type="ECO:0000259" key="11">
    <source>
        <dbReference type="Pfam" id="PF01180"/>
    </source>
</evidence>
<dbReference type="InterPro" id="IPR053488">
    <property type="entry name" value="DHODH_Type1"/>
</dbReference>
<feature type="binding site" evidence="9">
    <location>
        <begin position="190"/>
        <end position="191"/>
    </location>
    <ligand>
        <name>substrate</name>
    </ligand>
</feature>
<dbReference type="InterPro" id="IPR024920">
    <property type="entry name" value="Dihydroorotate_DH_1"/>
</dbReference>
<feature type="binding site" evidence="9">
    <location>
        <position position="164"/>
    </location>
    <ligand>
        <name>FMN</name>
        <dbReference type="ChEBI" id="CHEBI:58210"/>
    </ligand>
</feature>
<evidence type="ECO:0000256" key="5">
    <source>
        <dbReference type="ARBA" id="ARBA00022630"/>
    </source>
</evidence>
<evidence type="ECO:0000256" key="7">
    <source>
        <dbReference type="ARBA" id="ARBA00022975"/>
    </source>
</evidence>
<dbReference type="EMBL" id="CP045483">
    <property type="protein sequence ID" value="QGR19464.1"/>
    <property type="molecule type" value="Genomic_DNA"/>
</dbReference>
<comment type="similarity">
    <text evidence="3 9">Belongs to the dihydroorotate dehydrogenase family. Type 1 subfamily.</text>
</comment>
<dbReference type="InterPro" id="IPR012135">
    <property type="entry name" value="Dihydroorotate_DH_1_2"/>
</dbReference>
<gene>
    <name evidence="9" type="primary">pyrD</name>
    <name evidence="12" type="ORF">D1868_05340</name>
</gene>
<dbReference type="EC" id="1.3.-.-" evidence="9"/>
<keyword evidence="7 9" id="KW-0665">Pyrimidine biosynthesis</keyword>
<dbReference type="InterPro" id="IPR001295">
    <property type="entry name" value="Dihydroorotate_DH_CS"/>
</dbReference>
<name>A0A650CNP3_9CREN</name>
<dbReference type="GeneID" id="42798472"/>
<comment type="pathway">
    <text evidence="2 9">Pyrimidine metabolism; UMP biosynthesis via de novo pathway.</text>
</comment>
<dbReference type="InterPro" id="IPR050074">
    <property type="entry name" value="DHO_dehydrogenase"/>
</dbReference>
<evidence type="ECO:0000256" key="6">
    <source>
        <dbReference type="ARBA" id="ARBA00022643"/>
    </source>
</evidence>
<dbReference type="Gene3D" id="3.20.20.70">
    <property type="entry name" value="Aldolase class I"/>
    <property type="match status" value="1"/>
</dbReference>
<keyword evidence="4 9" id="KW-0963">Cytoplasm</keyword>
<dbReference type="GO" id="GO:0006207">
    <property type="term" value="P:'de novo' pyrimidine nucleobase biosynthetic process"/>
    <property type="evidence" value="ECO:0007669"/>
    <property type="project" value="InterPro"/>
</dbReference>
<dbReference type="RefSeq" id="WP_156006261.1">
    <property type="nucleotide sequence ID" value="NZ_CP045483.1"/>
</dbReference>
<dbReference type="GO" id="GO:0005737">
    <property type="term" value="C:cytoplasm"/>
    <property type="evidence" value="ECO:0007669"/>
    <property type="project" value="UniProtKB-SubCell"/>
</dbReference>
<organism evidence="12 13">
    <name type="scientific">Stygiolobus azoricus</name>
    <dbReference type="NCBI Taxonomy" id="41675"/>
    <lineage>
        <taxon>Archaea</taxon>
        <taxon>Thermoproteota</taxon>
        <taxon>Thermoprotei</taxon>
        <taxon>Sulfolobales</taxon>
        <taxon>Sulfolobaceae</taxon>
        <taxon>Stygiolobus</taxon>
    </lineage>
</organism>
<evidence type="ECO:0000313" key="12">
    <source>
        <dbReference type="EMBL" id="QGR19464.1"/>
    </source>
</evidence>
<proteinExistence type="inferred from homology"/>
<feature type="binding site" evidence="9">
    <location>
        <position position="129"/>
    </location>
    <ligand>
        <name>FMN</name>
        <dbReference type="ChEBI" id="CHEBI:58210"/>
    </ligand>
</feature>
<dbReference type="SUPFAM" id="SSF51395">
    <property type="entry name" value="FMN-linked oxidoreductases"/>
    <property type="match status" value="1"/>
</dbReference>
<dbReference type="NCBIfam" id="NF041011">
    <property type="entry name" value="dihydoor_dh_Arch"/>
    <property type="match status" value="1"/>
</dbReference>
<dbReference type="InterPro" id="IPR013785">
    <property type="entry name" value="Aldolase_TIM"/>
</dbReference>
<dbReference type="InterPro" id="IPR005720">
    <property type="entry name" value="Dihydroorotate_DH_cat"/>
</dbReference>
<accession>A0A650CNP3</accession>
<evidence type="ECO:0000256" key="8">
    <source>
        <dbReference type="ARBA" id="ARBA00023002"/>
    </source>
</evidence>
<dbReference type="Proteomes" id="UP000423396">
    <property type="component" value="Chromosome"/>
</dbReference>
<keyword evidence="10" id="KW-0175">Coiled coil</keyword>
<evidence type="ECO:0000256" key="2">
    <source>
        <dbReference type="ARBA" id="ARBA00004725"/>
    </source>
</evidence>
<dbReference type="GO" id="GO:0044205">
    <property type="term" value="P:'de novo' UMP biosynthetic process"/>
    <property type="evidence" value="ECO:0007669"/>
    <property type="project" value="UniProtKB-UniRule"/>
</dbReference>
<dbReference type="PIRSF" id="PIRSF000164">
    <property type="entry name" value="DHO_oxidase"/>
    <property type="match status" value="1"/>
</dbReference>
<comment type="cofactor">
    <cofactor evidence="9">
        <name>FMN</name>
        <dbReference type="ChEBI" id="CHEBI:58210"/>
    </cofactor>
    <text evidence="9">Binds 1 FMN per subunit.</text>
</comment>
<dbReference type="Pfam" id="PF01180">
    <property type="entry name" value="DHO_dh"/>
    <property type="match status" value="1"/>
</dbReference>
<feature type="binding site" evidence="9">
    <location>
        <position position="42"/>
    </location>
    <ligand>
        <name>substrate</name>
    </ligand>
</feature>
<feature type="binding site" evidence="9">
    <location>
        <position position="17"/>
    </location>
    <ligand>
        <name>FMN</name>
        <dbReference type="ChEBI" id="CHEBI:58210"/>
    </ligand>
</feature>
<feature type="binding site" evidence="9">
    <location>
        <begin position="241"/>
        <end position="242"/>
    </location>
    <ligand>
        <name>FMN</name>
        <dbReference type="ChEBI" id="CHEBI:58210"/>
    </ligand>
</feature>
<evidence type="ECO:0000256" key="1">
    <source>
        <dbReference type="ARBA" id="ARBA00004496"/>
    </source>
</evidence>
<feature type="domain" description="Dihydroorotate dehydrogenase catalytic" evidence="11">
    <location>
        <begin position="3"/>
        <end position="283"/>
    </location>
</feature>
<comment type="catalytic activity">
    <reaction evidence="9">
        <text>(S)-dihydroorotate + A = orotate + AH2</text>
        <dbReference type="Rhea" id="RHEA:18073"/>
        <dbReference type="ChEBI" id="CHEBI:13193"/>
        <dbReference type="ChEBI" id="CHEBI:17499"/>
        <dbReference type="ChEBI" id="CHEBI:30839"/>
        <dbReference type="ChEBI" id="CHEBI:30864"/>
    </reaction>
</comment>
<dbReference type="UniPathway" id="UPA00070"/>
<keyword evidence="8 9" id="KW-0560">Oxidoreductase</keyword>